<dbReference type="EMBL" id="QTTQ01000011">
    <property type="protein sequence ID" value="REE80910.1"/>
    <property type="molecule type" value="Genomic_DNA"/>
</dbReference>
<feature type="transmembrane region" description="Helical" evidence="1">
    <location>
        <begin position="59"/>
        <end position="78"/>
    </location>
</feature>
<evidence type="ECO:0000313" key="2">
    <source>
        <dbReference type="EMBL" id="REE80910.1"/>
    </source>
</evidence>
<reference evidence="2 3" key="1">
    <citation type="submission" date="2018-08" db="EMBL/GenBank/DDBJ databases">
        <title>Genomic Encyclopedia of Type Strains, Phase III (KMG-III): the genomes of soil and plant-associated and newly described type strains.</title>
        <authorList>
            <person name="Whitman W."/>
        </authorList>
    </citation>
    <scope>NUCLEOTIDE SEQUENCE [LARGE SCALE GENOMIC DNA]</scope>
    <source>
        <strain evidence="2 3">325-5</strain>
    </source>
</reference>
<proteinExistence type="predicted"/>
<feature type="transmembrane region" description="Helical" evidence="1">
    <location>
        <begin position="20"/>
        <end position="39"/>
    </location>
</feature>
<accession>A0A3D9RLZ6</accession>
<dbReference type="AlphaFoldDB" id="A0A3D9RLZ6"/>
<dbReference type="Proteomes" id="UP000256429">
    <property type="component" value="Unassembled WGS sequence"/>
</dbReference>
<keyword evidence="1" id="KW-0812">Transmembrane</keyword>
<name>A0A3D9RLZ6_9FLAO</name>
<keyword evidence="1" id="KW-0472">Membrane</keyword>
<gene>
    <name evidence="2" type="ORF">BX611_2569</name>
</gene>
<feature type="transmembrane region" description="Helical" evidence="1">
    <location>
        <begin position="98"/>
        <end position="122"/>
    </location>
</feature>
<organism evidence="2 3">
    <name type="scientific">Lutibacter oceani</name>
    <dbReference type="NCBI Taxonomy" id="1853311"/>
    <lineage>
        <taxon>Bacteria</taxon>
        <taxon>Pseudomonadati</taxon>
        <taxon>Bacteroidota</taxon>
        <taxon>Flavobacteriia</taxon>
        <taxon>Flavobacteriales</taxon>
        <taxon>Flavobacteriaceae</taxon>
        <taxon>Lutibacter</taxon>
    </lineage>
</organism>
<evidence type="ECO:0000313" key="3">
    <source>
        <dbReference type="Proteomes" id="UP000256429"/>
    </source>
</evidence>
<evidence type="ECO:0000256" key="1">
    <source>
        <dbReference type="SAM" id="Phobius"/>
    </source>
</evidence>
<protein>
    <submittedName>
        <fullName evidence="2">Uncharacterized protein</fullName>
    </submittedName>
</protein>
<comment type="caution">
    <text evidence="2">The sequence shown here is derived from an EMBL/GenBank/DDBJ whole genome shotgun (WGS) entry which is preliminary data.</text>
</comment>
<keyword evidence="3" id="KW-1185">Reference proteome</keyword>
<sequence length="132" mass="15441">MLIFFGSKLLTKPFIETIEMPFGTIITWLGLIAFPTILYSGFKNIYNANTKVLRFFKKIIFFLILSGCFWGVIGYFLADNWAYNFSNKNVFRGGERAATIFWNFSYILLVLSVLVFIIYLLYSFVLRVHKKN</sequence>
<keyword evidence="1" id="KW-1133">Transmembrane helix</keyword>